<dbReference type="AlphaFoldDB" id="A0A9Q0N6H8"/>
<dbReference type="Gene3D" id="1.10.287.1060">
    <property type="entry name" value="ESAT-6-like"/>
    <property type="match status" value="1"/>
</dbReference>
<sequence length="72" mass="8590">VEDTQKNLLKRRFDLENQIEREVALARENARKNRRVAIAALKRKKTLEKCLQQVNRTLTTLEKIIDRKCDKQ</sequence>
<evidence type="ECO:0000313" key="3">
    <source>
        <dbReference type="Proteomes" id="UP001151699"/>
    </source>
</evidence>
<reference evidence="2" key="1">
    <citation type="submission" date="2022-07" db="EMBL/GenBank/DDBJ databases">
        <authorList>
            <person name="Trinca V."/>
            <person name="Uliana J.V.C."/>
            <person name="Torres T.T."/>
            <person name="Ward R.J."/>
            <person name="Monesi N."/>
        </authorList>
    </citation>
    <scope>NUCLEOTIDE SEQUENCE</scope>
    <source>
        <strain evidence="2">HSMRA1968</strain>
        <tissue evidence="2">Whole embryos</tissue>
    </source>
</reference>
<name>A0A9Q0N6H8_9DIPT</name>
<accession>A0A9Q0N6H8</accession>
<keyword evidence="3" id="KW-1185">Reference proteome</keyword>
<feature type="non-terminal residue" evidence="2">
    <location>
        <position position="1"/>
    </location>
</feature>
<dbReference type="OrthoDB" id="5592979at2759"/>
<organism evidence="2 3">
    <name type="scientific">Pseudolycoriella hygida</name>
    <dbReference type="NCBI Taxonomy" id="35572"/>
    <lineage>
        <taxon>Eukaryota</taxon>
        <taxon>Metazoa</taxon>
        <taxon>Ecdysozoa</taxon>
        <taxon>Arthropoda</taxon>
        <taxon>Hexapoda</taxon>
        <taxon>Insecta</taxon>
        <taxon>Pterygota</taxon>
        <taxon>Neoptera</taxon>
        <taxon>Endopterygota</taxon>
        <taxon>Diptera</taxon>
        <taxon>Nematocera</taxon>
        <taxon>Sciaroidea</taxon>
        <taxon>Sciaridae</taxon>
        <taxon>Pseudolycoriella</taxon>
    </lineage>
</organism>
<proteinExistence type="inferred from homology"/>
<comment type="caution">
    <text evidence="2">The sequence shown here is derived from an EMBL/GenBank/DDBJ whole genome shotgun (WGS) entry which is preliminary data.</text>
</comment>
<dbReference type="EMBL" id="WJQU01000002">
    <property type="protein sequence ID" value="KAJ6644330.1"/>
    <property type="molecule type" value="Genomic_DNA"/>
</dbReference>
<protein>
    <submittedName>
        <fullName evidence="2">Charged multivesicular body protein 4c</fullName>
    </submittedName>
</protein>
<dbReference type="Proteomes" id="UP001151699">
    <property type="component" value="Chromosome B"/>
</dbReference>
<gene>
    <name evidence="2" type="primary">Chmp4c</name>
    <name evidence="2" type="ORF">Bhyg_09297</name>
</gene>
<dbReference type="InterPro" id="IPR005024">
    <property type="entry name" value="Snf7_fam"/>
</dbReference>
<dbReference type="Pfam" id="PF03357">
    <property type="entry name" value="Snf7"/>
    <property type="match status" value="1"/>
</dbReference>
<evidence type="ECO:0000256" key="1">
    <source>
        <dbReference type="ARBA" id="ARBA00006190"/>
    </source>
</evidence>
<dbReference type="GO" id="GO:0007034">
    <property type="term" value="P:vacuolar transport"/>
    <property type="evidence" value="ECO:0007669"/>
    <property type="project" value="InterPro"/>
</dbReference>
<comment type="similarity">
    <text evidence="1">Belongs to the SNF7 family.</text>
</comment>
<evidence type="ECO:0000313" key="2">
    <source>
        <dbReference type="EMBL" id="KAJ6644330.1"/>
    </source>
</evidence>